<accession>A0A7V3VSM9</accession>
<name>A0A7V3VSM9_9BACT</name>
<organism evidence="1">
    <name type="scientific">Mesoaciditoga lauensis</name>
    <dbReference type="NCBI Taxonomy" id="1495039"/>
    <lineage>
        <taxon>Bacteria</taxon>
        <taxon>Thermotogati</taxon>
        <taxon>Thermotogota</taxon>
        <taxon>Thermotogae</taxon>
        <taxon>Mesoaciditogales</taxon>
        <taxon>Mesoaciditogaceae</taxon>
        <taxon>Mesoaciditoga</taxon>
    </lineage>
</organism>
<gene>
    <name evidence="1" type="ORF">ENX73_00215</name>
</gene>
<protein>
    <submittedName>
        <fullName evidence="1">Uncharacterized protein</fullName>
    </submittedName>
</protein>
<reference evidence="1" key="1">
    <citation type="journal article" date="2020" name="mSystems">
        <title>Genome- and Community-Level Interaction Insights into Carbon Utilization and Element Cycling Functions of Hydrothermarchaeota in Hydrothermal Sediment.</title>
        <authorList>
            <person name="Zhou Z."/>
            <person name="Liu Y."/>
            <person name="Xu W."/>
            <person name="Pan J."/>
            <person name="Luo Z.H."/>
            <person name="Li M."/>
        </authorList>
    </citation>
    <scope>NUCLEOTIDE SEQUENCE [LARGE SCALE GENOMIC DNA]</scope>
    <source>
        <strain evidence="1">SpSt-966</strain>
    </source>
</reference>
<dbReference type="EMBL" id="DTPE01000009">
    <property type="protein sequence ID" value="HGE74536.1"/>
    <property type="molecule type" value="Genomic_DNA"/>
</dbReference>
<sequence>MRSFLFIVVSSLLVTYAFGSVVTDFITSYASQSIDAQRVVVEESQSPKIRYERVLRCGKNEVIDVIAPDPFEWALLDGKSYIINNDEMKLSPATIVDIEQRFVQILSATSTVISSTSVVYQGESSYEITALTRNATYIAVIGKQPMLLKYLKVKRSDGTISMIYTSISIVPPDYFNNFIKGLKIDSATPETMERVAWKIISNIKNASIASMDINGVTLTIIAGMFLPQENFISYLFNSNSNISPQFLVNQFKSQGYNSLSIKYENVYVVFATKVKIDDLRVWIKKVFNDQ</sequence>
<evidence type="ECO:0000313" key="1">
    <source>
        <dbReference type="EMBL" id="HGE74536.1"/>
    </source>
</evidence>
<proteinExistence type="predicted"/>
<comment type="caution">
    <text evidence="1">The sequence shown here is derived from an EMBL/GenBank/DDBJ whole genome shotgun (WGS) entry which is preliminary data.</text>
</comment>
<dbReference type="AlphaFoldDB" id="A0A7V3VSM9"/>